<evidence type="ECO:0000313" key="1">
    <source>
        <dbReference type="EMBL" id="KAL2455764.1"/>
    </source>
</evidence>
<protein>
    <recommendedName>
        <fullName evidence="3">Secreted protein</fullName>
    </recommendedName>
</protein>
<name>A0ABD1NVX9_9LAMI</name>
<gene>
    <name evidence="1" type="ORF">Adt_47117</name>
</gene>
<organism evidence="1 2">
    <name type="scientific">Abeliophyllum distichum</name>
    <dbReference type="NCBI Taxonomy" id="126358"/>
    <lineage>
        <taxon>Eukaryota</taxon>
        <taxon>Viridiplantae</taxon>
        <taxon>Streptophyta</taxon>
        <taxon>Embryophyta</taxon>
        <taxon>Tracheophyta</taxon>
        <taxon>Spermatophyta</taxon>
        <taxon>Magnoliopsida</taxon>
        <taxon>eudicotyledons</taxon>
        <taxon>Gunneridae</taxon>
        <taxon>Pentapetalae</taxon>
        <taxon>asterids</taxon>
        <taxon>lamiids</taxon>
        <taxon>Lamiales</taxon>
        <taxon>Oleaceae</taxon>
        <taxon>Forsythieae</taxon>
        <taxon>Abeliophyllum</taxon>
    </lineage>
</organism>
<accession>A0ABD1NVX9</accession>
<keyword evidence="2" id="KW-1185">Reference proteome</keyword>
<dbReference type="Proteomes" id="UP001604336">
    <property type="component" value="Unassembled WGS sequence"/>
</dbReference>
<dbReference type="EMBL" id="JBFOLK010000161">
    <property type="protein sequence ID" value="KAL2455764.1"/>
    <property type="molecule type" value="Genomic_DNA"/>
</dbReference>
<evidence type="ECO:0000313" key="2">
    <source>
        <dbReference type="Proteomes" id="UP001604336"/>
    </source>
</evidence>
<reference evidence="2" key="1">
    <citation type="submission" date="2024-07" db="EMBL/GenBank/DDBJ databases">
        <title>Two chromosome-level genome assemblies of Korean endemic species Abeliophyllum distichum and Forsythia ovata (Oleaceae).</title>
        <authorList>
            <person name="Jang H."/>
        </authorList>
    </citation>
    <scope>NUCLEOTIDE SEQUENCE [LARGE SCALE GENOMIC DNA]</scope>
</reference>
<dbReference type="AlphaFoldDB" id="A0ABD1NVX9"/>
<proteinExistence type="predicted"/>
<sequence length="217" mass="23985">MQSGLLSLFAIRSLAVIYITLIVMCPHAGVIQTWENTIEGLNVGSAKFVNQKQQVRESDPDQYRLSIQIRNREQQQKKRDSAKQIRDTVHQQIRRSQFCAPASAHKARPADLVREERAAAADPAAQISAAAALDPARSGAGSARRSGQIWRWIRAQIRPDVRATGAQISPDLCRHCGAAVLRGFGHEHGLFGQGDNLKVEEDPCLVAKIGNVWLHEQ</sequence>
<comment type="caution">
    <text evidence="1">The sequence shown here is derived from an EMBL/GenBank/DDBJ whole genome shotgun (WGS) entry which is preliminary data.</text>
</comment>
<evidence type="ECO:0008006" key="3">
    <source>
        <dbReference type="Google" id="ProtNLM"/>
    </source>
</evidence>